<dbReference type="Pfam" id="PF00501">
    <property type="entry name" value="AMP-binding"/>
    <property type="match status" value="1"/>
</dbReference>
<dbReference type="InterPro" id="IPR020845">
    <property type="entry name" value="AMP-binding_CS"/>
</dbReference>
<evidence type="ECO:0000313" key="4">
    <source>
        <dbReference type="Proteomes" id="UP000001695"/>
    </source>
</evidence>
<dbReference type="InterPro" id="IPR050237">
    <property type="entry name" value="ATP-dep_AMP-bd_enzyme"/>
</dbReference>
<dbReference type="OrthoDB" id="9803968at2"/>
<dbReference type="Gene3D" id="3.40.50.12780">
    <property type="entry name" value="N-terminal domain of ligase-like"/>
    <property type="match status" value="1"/>
</dbReference>
<dbReference type="PROSITE" id="PS00455">
    <property type="entry name" value="AMP_BINDING"/>
    <property type="match status" value="1"/>
</dbReference>
<accession>B2IIX0</accession>
<evidence type="ECO:0000259" key="2">
    <source>
        <dbReference type="Pfam" id="PF00501"/>
    </source>
</evidence>
<keyword evidence="4" id="KW-1185">Reference proteome</keyword>
<dbReference type="Gene3D" id="3.30.300.30">
    <property type="match status" value="1"/>
</dbReference>
<dbReference type="InterPro" id="IPR042099">
    <property type="entry name" value="ANL_N_sf"/>
</dbReference>
<dbReference type="Proteomes" id="UP000001695">
    <property type="component" value="Chromosome"/>
</dbReference>
<dbReference type="HOGENOM" id="CLU_000022_59_9_5"/>
<protein>
    <submittedName>
        <fullName evidence="3">AMP-dependent synthetase and ligase</fullName>
    </submittedName>
</protein>
<dbReference type="SUPFAM" id="SSF56801">
    <property type="entry name" value="Acetyl-CoA synthetase-like"/>
    <property type="match status" value="1"/>
</dbReference>
<gene>
    <name evidence="3" type="ordered locus">Bind_2587</name>
</gene>
<dbReference type="STRING" id="395963.Bind_2587"/>
<proteinExistence type="predicted"/>
<dbReference type="PANTHER" id="PTHR43767">
    <property type="entry name" value="LONG-CHAIN-FATTY-ACID--COA LIGASE"/>
    <property type="match status" value="1"/>
</dbReference>
<reference evidence="3 4" key="2">
    <citation type="journal article" date="2010" name="J. Bacteriol.">
        <title>Complete genome sequence of Beijerinckia indica subsp. indica.</title>
        <authorList>
            <person name="Tamas I."/>
            <person name="Dedysh S.N."/>
            <person name="Liesack W."/>
            <person name="Stott M.B."/>
            <person name="Alam M."/>
            <person name="Murrell J.C."/>
            <person name="Dunfield P.F."/>
        </authorList>
    </citation>
    <scope>NUCLEOTIDE SEQUENCE [LARGE SCALE GENOMIC DNA]</scope>
    <source>
        <strain evidence="4">ATCC 9039 / DSM 1715 / NCIMB 8712</strain>
    </source>
</reference>
<organism evidence="3 4">
    <name type="scientific">Beijerinckia indica subsp. indica (strain ATCC 9039 / DSM 1715 / NCIMB 8712)</name>
    <dbReference type="NCBI Taxonomy" id="395963"/>
    <lineage>
        <taxon>Bacteria</taxon>
        <taxon>Pseudomonadati</taxon>
        <taxon>Pseudomonadota</taxon>
        <taxon>Alphaproteobacteria</taxon>
        <taxon>Hyphomicrobiales</taxon>
        <taxon>Beijerinckiaceae</taxon>
        <taxon>Beijerinckia</taxon>
    </lineage>
</organism>
<dbReference type="RefSeq" id="WP_012385535.1">
    <property type="nucleotide sequence ID" value="NC_010581.1"/>
</dbReference>
<dbReference type="GO" id="GO:0016874">
    <property type="term" value="F:ligase activity"/>
    <property type="evidence" value="ECO:0007669"/>
    <property type="project" value="UniProtKB-KW"/>
</dbReference>
<dbReference type="eggNOG" id="COG1022">
    <property type="taxonomic scope" value="Bacteria"/>
</dbReference>
<dbReference type="Pfam" id="PF23562">
    <property type="entry name" value="AMP-binding_C_3"/>
    <property type="match status" value="1"/>
</dbReference>
<sequence length="492" mass="52771">MRTIFDAMRSHAQSAGDVKSISDQTETLTRRDLLARVAALASDLRRLPRVIGLFAPNGVEWVIGQLACVLAGKIAVPLPTFFSDNQLAYIIRNASIELILVGQATLSRALQSGVDIHLIDNHRYEWQPADIVDGFGQVIYTSGSTGNPKGVRHESGQIAWSAAALAAATDAHESDRYLSVLPLPLLLETICAVFVPQLIGAYAYFDSRAAEAVGRSNPTELAAAFERHRPTTSVVVPQLLRSWTGELLATGGRAPASLRFVAVGGAPVPAALVTAAWDLGIPVHEGYGLSECCSVVAVNCASERRAGTVGRPLRGLKVSIEEGEIVVDGPSVMDGYLAQAAARRPWRTGDLGKLDVDGFLIVLGRKDNLIVTSFGRNISPEWIETMLLGDPRIAFCAVIGNGESYLTAILIPSAHGSAWFASASEKNVHDMIAECCANAPDYAVPSAFILVSLDQARDAQILTSNFRFVRKTLASFVTNRSLHMTDRSKNVS</sequence>
<evidence type="ECO:0000313" key="3">
    <source>
        <dbReference type="EMBL" id="ACB96182.1"/>
    </source>
</evidence>
<dbReference type="InterPro" id="IPR000873">
    <property type="entry name" value="AMP-dep_synth/lig_dom"/>
</dbReference>
<dbReference type="PANTHER" id="PTHR43767:SF8">
    <property type="entry name" value="LONG-CHAIN-FATTY-ACID--COA LIGASE"/>
    <property type="match status" value="1"/>
</dbReference>
<evidence type="ECO:0000256" key="1">
    <source>
        <dbReference type="ARBA" id="ARBA00022598"/>
    </source>
</evidence>
<dbReference type="AlphaFoldDB" id="B2IIX0"/>
<feature type="domain" description="AMP-dependent synthetase/ligase" evidence="2">
    <location>
        <begin position="11"/>
        <end position="337"/>
    </location>
</feature>
<name>B2IIX0_BEII9</name>
<dbReference type="EMBL" id="CP001016">
    <property type="protein sequence ID" value="ACB96182.1"/>
    <property type="molecule type" value="Genomic_DNA"/>
</dbReference>
<keyword evidence="1 3" id="KW-0436">Ligase</keyword>
<dbReference type="InterPro" id="IPR045851">
    <property type="entry name" value="AMP-bd_C_sf"/>
</dbReference>
<reference evidence="4" key="1">
    <citation type="submission" date="2008-03" db="EMBL/GenBank/DDBJ databases">
        <title>Complete sequence of chromosome of Beijerinckia indica subsp. indica ATCC 9039.</title>
        <authorList>
            <consortium name="US DOE Joint Genome Institute"/>
            <person name="Copeland A."/>
            <person name="Lucas S."/>
            <person name="Lapidus A."/>
            <person name="Glavina del Rio T."/>
            <person name="Dalin E."/>
            <person name="Tice H."/>
            <person name="Bruce D."/>
            <person name="Goodwin L."/>
            <person name="Pitluck S."/>
            <person name="LaButti K."/>
            <person name="Schmutz J."/>
            <person name="Larimer F."/>
            <person name="Land M."/>
            <person name="Hauser L."/>
            <person name="Kyrpides N."/>
            <person name="Mikhailova N."/>
            <person name="Dunfield P.F."/>
            <person name="Dedysh S.N."/>
            <person name="Liesack W."/>
            <person name="Saw J.H."/>
            <person name="Alam M."/>
            <person name="Chen Y."/>
            <person name="Murrell J.C."/>
            <person name="Richardson P."/>
        </authorList>
    </citation>
    <scope>NUCLEOTIDE SEQUENCE [LARGE SCALE GENOMIC DNA]</scope>
    <source>
        <strain evidence="4">ATCC 9039 / DSM 1715 / NCIMB 8712</strain>
    </source>
</reference>
<dbReference type="KEGG" id="bid:Bind_2587"/>